<feature type="region of interest" description="Disordered" evidence="1">
    <location>
        <begin position="83"/>
        <end position="114"/>
    </location>
</feature>
<protein>
    <submittedName>
        <fullName evidence="2">Uncharacterized protein</fullName>
    </submittedName>
</protein>
<name>A0A5S9XXG0_ARATH</name>
<dbReference type="OrthoDB" id="1902342at2759"/>
<dbReference type="AlphaFoldDB" id="A0A5S9XXG0"/>
<reference evidence="2 3" key="1">
    <citation type="submission" date="2019-12" db="EMBL/GenBank/DDBJ databases">
        <authorList>
            <person name="Jiao W.-B."/>
            <person name="Schneeberger K."/>
        </authorList>
    </citation>
    <scope>NUCLEOTIDE SEQUENCE [LARGE SCALE GENOMIC DNA]</scope>
    <source>
        <strain evidence="3">cv. C24</strain>
    </source>
</reference>
<dbReference type="Proteomes" id="UP000434276">
    <property type="component" value="Unassembled WGS sequence"/>
</dbReference>
<feature type="compositionally biased region" description="Polar residues" evidence="1">
    <location>
        <begin position="98"/>
        <end position="114"/>
    </location>
</feature>
<feature type="compositionally biased region" description="Basic residues" evidence="1">
    <location>
        <begin position="83"/>
        <end position="95"/>
    </location>
</feature>
<proteinExistence type="predicted"/>
<dbReference type="ExpressionAtlas" id="A0A5S9XXG0">
    <property type="expression patterns" value="baseline and differential"/>
</dbReference>
<gene>
    <name evidence="2" type="ORF">C24_LOCUS19025</name>
</gene>
<dbReference type="PANTHER" id="PTHR36048">
    <property type="entry name" value="RIBOSOME MATURATION FACTOR"/>
    <property type="match status" value="1"/>
</dbReference>
<accession>A0A5S9XXG0</accession>
<evidence type="ECO:0000313" key="3">
    <source>
        <dbReference type="Proteomes" id="UP000434276"/>
    </source>
</evidence>
<dbReference type="PANTHER" id="PTHR36048:SF2">
    <property type="entry name" value="(RAPE) HYPOTHETICAL PROTEIN"/>
    <property type="match status" value="1"/>
</dbReference>
<sequence length="247" mass="27576">MKLGHVCDHVTGLPCELTRSSASSERYFSFDLSLRSSSSSLSLIVFSCKMETGTPLIAETIALTEKKVAMALDDIIKLAKRKTNVNKGKKPRREKNKNQNFNGAARNNTSNVRHHMNSLSAVRQGAGGKRRSRFQGIQFPVTTNIARKASTAAPLDFRGRAFNGGRMTSANQSRLIAPPVQNISVQARVNAKRHEVDQKVEHRGGKRKTLDSRFASMKEQRMTINNYGVTVQVPRLPPWVRARRFSQ</sequence>
<evidence type="ECO:0000313" key="2">
    <source>
        <dbReference type="EMBL" id="CAA0396298.1"/>
    </source>
</evidence>
<organism evidence="2 3">
    <name type="scientific">Arabidopsis thaliana</name>
    <name type="common">Mouse-ear cress</name>
    <dbReference type="NCBI Taxonomy" id="3702"/>
    <lineage>
        <taxon>Eukaryota</taxon>
        <taxon>Viridiplantae</taxon>
        <taxon>Streptophyta</taxon>
        <taxon>Embryophyta</taxon>
        <taxon>Tracheophyta</taxon>
        <taxon>Spermatophyta</taxon>
        <taxon>Magnoliopsida</taxon>
        <taxon>eudicotyledons</taxon>
        <taxon>Gunneridae</taxon>
        <taxon>Pentapetalae</taxon>
        <taxon>rosids</taxon>
        <taxon>malvids</taxon>
        <taxon>Brassicales</taxon>
        <taxon>Brassicaceae</taxon>
        <taxon>Camelineae</taxon>
        <taxon>Arabidopsis</taxon>
    </lineage>
</organism>
<dbReference type="EMBL" id="CACSHJ010000095">
    <property type="protein sequence ID" value="CAA0396298.1"/>
    <property type="molecule type" value="Genomic_DNA"/>
</dbReference>
<evidence type="ECO:0000256" key="1">
    <source>
        <dbReference type="SAM" id="MobiDB-lite"/>
    </source>
</evidence>